<reference evidence="2" key="1">
    <citation type="journal article" date="2017" name="Nature">
        <title>The sunflower genome provides insights into oil metabolism, flowering and Asterid evolution.</title>
        <authorList>
            <person name="Badouin H."/>
            <person name="Gouzy J."/>
            <person name="Grassa C.J."/>
            <person name="Murat F."/>
            <person name="Staton S.E."/>
            <person name="Cottret L."/>
            <person name="Lelandais-Briere C."/>
            <person name="Owens G.L."/>
            <person name="Carrere S."/>
            <person name="Mayjonade B."/>
            <person name="Legrand L."/>
            <person name="Gill N."/>
            <person name="Kane N.C."/>
            <person name="Bowers J.E."/>
            <person name="Hubner S."/>
            <person name="Bellec A."/>
            <person name="Berard A."/>
            <person name="Berges H."/>
            <person name="Blanchet N."/>
            <person name="Boniface M.C."/>
            <person name="Brunel D."/>
            <person name="Catrice O."/>
            <person name="Chaidir N."/>
            <person name="Claudel C."/>
            <person name="Donnadieu C."/>
            <person name="Faraut T."/>
            <person name="Fievet G."/>
            <person name="Helmstetter N."/>
            <person name="King M."/>
            <person name="Knapp S.J."/>
            <person name="Lai Z."/>
            <person name="Le Paslier M.C."/>
            <person name="Lippi Y."/>
            <person name="Lorenzon L."/>
            <person name="Mandel J.R."/>
            <person name="Marage G."/>
            <person name="Marchand G."/>
            <person name="Marquand E."/>
            <person name="Bret-Mestries E."/>
            <person name="Morien E."/>
            <person name="Nambeesan S."/>
            <person name="Nguyen T."/>
            <person name="Pegot-Espagnet P."/>
            <person name="Pouilly N."/>
            <person name="Raftis F."/>
            <person name="Sallet E."/>
            <person name="Schiex T."/>
            <person name="Thomas J."/>
            <person name="Vandecasteele C."/>
            <person name="Vares D."/>
            <person name="Vear F."/>
            <person name="Vautrin S."/>
            <person name="Crespi M."/>
            <person name="Mangin B."/>
            <person name="Burke J.M."/>
            <person name="Salse J."/>
            <person name="Munos S."/>
            <person name="Vincourt P."/>
            <person name="Rieseberg L.H."/>
            <person name="Langlade N.B."/>
        </authorList>
    </citation>
    <scope>NUCLEOTIDE SEQUENCE</scope>
    <source>
        <tissue evidence="2">Leaves</tissue>
    </source>
</reference>
<sequence>MKQINNKCSSSPDLSICKVKSSKRTRRNLTGTSPELAYSSNR</sequence>
<protein>
    <submittedName>
        <fullName evidence="2">Uncharacterized protein</fullName>
    </submittedName>
</protein>
<comment type="caution">
    <text evidence="2">The sequence shown here is derived from an EMBL/GenBank/DDBJ whole genome shotgun (WGS) entry which is preliminary data.</text>
</comment>
<accession>A0A9K3J092</accession>
<reference evidence="2" key="2">
    <citation type="submission" date="2020-06" db="EMBL/GenBank/DDBJ databases">
        <title>Helianthus annuus Genome sequencing and assembly Release 2.</title>
        <authorList>
            <person name="Gouzy J."/>
            <person name="Langlade N."/>
            <person name="Munos S."/>
        </authorList>
    </citation>
    <scope>NUCLEOTIDE SEQUENCE</scope>
    <source>
        <tissue evidence="2">Leaves</tissue>
    </source>
</reference>
<name>A0A9K3J092_HELAN</name>
<keyword evidence="3" id="KW-1185">Reference proteome</keyword>
<dbReference type="AlphaFoldDB" id="A0A9K3J092"/>
<proteinExistence type="predicted"/>
<feature type="region of interest" description="Disordered" evidence="1">
    <location>
        <begin position="19"/>
        <end position="42"/>
    </location>
</feature>
<gene>
    <name evidence="2" type="ORF">HanXRQr2_Chr05g0218271</name>
</gene>
<dbReference type="EMBL" id="MNCJ02000320">
    <property type="protein sequence ID" value="KAF5806178.1"/>
    <property type="molecule type" value="Genomic_DNA"/>
</dbReference>
<feature type="compositionally biased region" description="Polar residues" evidence="1">
    <location>
        <begin position="28"/>
        <end position="42"/>
    </location>
</feature>
<evidence type="ECO:0000313" key="3">
    <source>
        <dbReference type="Proteomes" id="UP000215914"/>
    </source>
</evidence>
<evidence type="ECO:0000313" key="2">
    <source>
        <dbReference type="EMBL" id="KAF5806178.1"/>
    </source>
</evidence>
<organism evidence="2 3">
    <name type="scientific">Helianthus annuus</name>
    <name type="common">Common sunflower</name>
    <dbReference type="NCBI Taxonomy" id="4232"/>
    <lineage>
        <taxon>Eukaryota</taxon>
        <taxon>Viridiplantae</taxon>
        <taxon>Streptophyta</taxon>
        <taxon>Embryophyta</taxon>
        <taxon>Tracheophyta</taxon>
        <taxon>Spermatophyta</taxon>
        <taxon>Magnoliopsida</taxon>
        <taxon>eudicotyledons</taxon>
        <taxon>Gunneridae</taxon>
        <taxon>Pentapetalae</taxon>
        <taxon>asterids</taxon>
        <taxon>campanulids</taxon>
        <taxon>Asterales</taxon>
        <taxon>Asteraceae</taxon>
        <taxon>Asteroideae</taxon>
        <taxon>Heliantheae alliance</taxon>
        <taxon>Heliantheae</taxon>
        <taxon>Helianthus</taxon>
    </lineage>
</organism>
<evidence type="ECO:0000256" key="1">
    <source>
        <dbReference type="SAM" id="MobiDB-lite"/>
    </source>
</evidence>
<dbReference type="Proteomes" id="UP000215914">
    <property type="component" value="Unassembled WGS sequence"/>
</dbReference>
<dbReference type="Gramene" id="mRNA:HanXRQr2_Chr05g0218271">
    <property type="protein sequence ID" value="mRNA:HanXRQr2_Chr05g0218271"/>
    <property type="gene ID" value="HanXRQr2_Chr05g0218271"/>
</dbReference>